<evidence type="ECO:0000256" key="5">
    <source>
        <dbReference type="ARBA" id="ARBA00022741"/>
    </source>
</evidence>
<keyword evidence="5 7" id="KW-0547">Nucleotide-binding</keyword>
<evidence type="ECO:0000313" key="10">
    <source>
        <dbReference type="Proteomes" id="UP000037084"/>
    </source>
</evidence>
<comment type="caution">
    <text evidence="9">The sequence shown here is derived from an EMBL/GenBank/DDBJ whole genome shotgun (WGS) entry which is preliminary data.</text>
</comment>
<reference evidence="10" key="1">
    <citation type="submission" date="2015-07" db="EMBL/GenBank/DDBJ databases">
        <authorList>
            <consortium name="Consortium for Microbial Forensics and Genomics (microFORGE)"/>
            <person name="Knight B.M."/>
            <person name="Roberts D.P."/>
            <person name="Lin D."/>
            <person name="Hari K."/>
            <person name="Fletcher J."/>
            <person name="Melcher U."/>
            <person name="Blagden T."/>
            <person name="Winegar R.A."/>
        </authorList>
    </citation>
    <scope>NUCLEOTIDE SEQUENCE [LARGE SCALE GENOMIC DNA]</scope>
    <source>
        <strain evidence="10">NRRL B-1447</strain>
    </source>
</reference>
<evidence type="ECO:0000256" key="6">
    <source>
        <dbReference type="ARBA" id="ARBA00022801"/>
    </source>
</evidence>
<evidence type="ECO:0000259" key="8">
    <source>
        <dbReference type="Pfam" id="PF01975"/>
    </source>
</evidence>
<dbReference type="EC" id="3.1.3.5" evidence="7"/>
<feature type="binding site" evidence="7">
    <location>
        <position position="42"/>
    </location>
    <ligand>
        <name>a divalent metal cation</name>
        <dbReference type="ChEBI" id="CHEBI:60240"/>
    </ligand>
</feature>
<dbReference type="GO" id="GO:0000166">
    <property type="term" value="F:nucleotide binding"/>
    <property type="evidence" value="ECO:0007669"/>
    <property type="project" value="UniProtKB-KW"/>
</dbReference>
<dbReference type="Pfam" id="PF01975">
    <property type="entry name" value="SurE"/>
    <property type="match status" value="1"/>
</dbReference>
<dbReference type="HAMAP" id="MF_00060">
    <property type="entry name" value="SurE"/>
    <property type="match status" value="1"/>
</dbReference>
<protein>
    <recommendedName>
        <fullName evidence="7">5'-nucleotidase SurE</fullName>
        <ecNumber evidence="7">3.1.3.5</ecNumber>
    </recommendedName>
    <alternativeName>
        <fullName evidence="7">Nucleoside 5'-monophosphate phosphohydrolase</fullName>
    </alternativeName>
</protein>
<evidence type="ECO:0000256" key="4">
    <source>
        <dbReference type="ARBA" id="ARBA00022723"/>
    </source>
</evidence>
<accession>A0A0L8N1S1</accession>
<dbReference type="GO" id="GO:0008254">
    <property type="term" value="F:3'-nucleotidase activity"/>
    <property type="evidence" value="ECO:0007669"/>
    <property type="project" value="TreeGrafter"/>
</dbReference>
<feature type="binding site" evidence="7">
    <location>
        <position position="9"/>
    </location>
    <ligand>
        <name>a divalent metal cation</name>
        <dbReference type="ChEBI" id="CHEBI:60240"/>
    </ligand>
</feature>
<keyword evidence="4 7" id="KW-0479">Metal-binding</keyword>
<dbReference type="NCBIfam" id="TIGR00087">
    <property type="entry name" value="surE"/>
    <property type="match status" value="1"/>
</dbReference>
<dbReference type="InterPro" id="IPR030048">
    <property type="entry name" value="SurE"/>
</dbReference>
<dbReference type="NCBIfam" id="NF001490">
    <property type="entry name" value="PRK00346.1-4"/>
    <property type="match status" value="1"/>
</dbReference>
<dbReference type="GO" id="GO:0005737">
    <property type="term" value="C:cytoplasm"/>
    <property type="evidence" value="ECO:0007669"/>
    <property type="project" value="UniProtKB-SubCell"/>
</dbReference>
<dbReference type="SUPFAM" id="SSF64167">
    <property type="entry name" value="SurE-like"/>
    <property type="match status" value="1"/>
</dbReference>
<comment type="cofactor">
    <cofactor evidence="7">
        <name>a divalent metal cation</name>
        <dbReference type="ChEBI" id="CHEBI:60240"/>
    </cofactor>
    <text evidence="7">Binds 1 divalent metal cation per subunit.</text>
</comment>
<dbReference type="AlphaFoldDB" id="A0A0L8N1S1"/>
<comment type="catalytic activity">
    <reaction evidence="1 7">
        <text>a ribonucleoside 5'-phosphate + H2O = a ribonucleoside + phosphate</text>
        <dbReference type="Rhea" id="RHEA:12484"/>
        <dbReference type="ChEBI" id="CHEBI:15377"/>
        <dbReference type="ChEBI" id="CHEBI:18254"/>
        <dbReference type="ChEBI" id="CHEBI:43474"/>
        <dbReference type="ChEBI" id="CHEBI:58043"/>
        <dbReference type="EC" id="3.1.3.5"/>
    </reaction>
</comment>
<dbReference type="InterPro" id="IPR002828">
    <property type="entry name" value="SurE-like_Pase/nucleotidase"/>
</dbReference>
<dbReference type="RefSeq" id="WP_063785467.1">
    <property type="nucleotide sequence ID" value="NZ_LGUV01000040.1"/>
</dbReference>
<sequence>MRVLITNDDGIGSSGIKALAEIASSLATSVDVWTVAPASQRSGTSHAMTFFSPIRVSVIEHQSYAVEGNPVDCVFLALNEILPARPDLILSGINEGPNLGDDIYYSGTAAAAAEGALQGIPSIAVSLAVDHSIQNRGNPNWSSASRFTTLVARHVLENGITPNCYANLNVPDLPAREVKGLRVCGLGRRRTRPHVLSRRDAHGAPYHWISSEKLGFDNVPGSDGVLLDQGFATLTPVRLSVEDRVEVAHMSSMLTSEREIPHVENL</sequence>
<feature type="binding site" evidence="7">
    <location>
        <position position="8"/>
    </location>
    <ligand>
        <name>a divalent metal cation</name>
        <dbReference type="ChEBI" id="CHEBI:60240"/>
    </ligand>
</feature>
<dbReference type="InterPro" id="IPR036523">
    <property type="entry name" value="SurE-like_sf"/>
</dbReference>
<evidence type="ECO:0000256" key="1">
    <source>
        <dbReference type="ARBA" id="ARBA00000815"/>
    </source>
</evidence>
<comment type="subcellular location">
    <subcellularLocation>
        <location evidence="7">Cytoplasm</location>
    </subcellularLocation>
</comment>
<dbReference type="GO" id="GO:0046872">
    <property type="term" value="F:metal ion binding"/>
    <property type="evidence" value="ECO:0007669"/>
    <property type="project" value="UniProtKB-UniRule"/>
</dbReference>
<dbReference type="PANTHER" id="PTHR30457">
    <property type="entry name" value="5'-NUCLEOTIDASE SURE"/>
    <property type="match status" value="1"/>
</dbReference>
<dbReference type="OrthoDB" id="9780815at2"/>
<comment type="similarity">
    <text evidence="2 7">Belongs to the SurE nucleotidase family.</text>
</comment>
<evidence type="ECO:0000313" key="9">
    <source>
        <dbReference type="EMBL" id="KOG56621.1"/>
    </source>
</evidence>
<dbReference type="GO" id="GO:0008253">
    <property type="term" value="F:5'-nucleotidase activity"/>
    <property type="evidence" value="ECO:0007669"/>
    <property type="project" value="UniProtKB-UniRule"/>
</dbReference>
<evidence type="ECO:0000256" key="2">
    <source>
        <dbReference type="ARBA" id="ARBA00011062"/>
    </source>
</evidence>
<dbReference type="GO" id="GO:0004309">
    <property type="term" value="F:exopolyphosphatase activity"/>
    <property type="evidence" value="ECO:0007669"/>
    <property type="project" value="TreeGrafter"/>
</dbReference>
<dbReference type="EMBL" id="LGUV01000040">
    <property type="protein sequence ID" value="KOG56621.1"/>
    <property type="molecule type" value="Genomic_DNA"/>
</dbReference>
<dbReference type="PATRIC" id="fig|1961.12.peg.1592"/>
<evidence type="ECO:0000256" key="7">
    <source>
        <dbReference type="HAMAP-Rule" id="MF_00060"/>
    </source>
</evidence>
<keyword evidence="6 7" id="KW-0378">Hydrolase</keyword>
<dbReference type="Proteomes" id="UP000037084">
    <property type="component" value="Unassembled WGS sequence"/>
</dbReference>
<feature type="domain" description="Survival protein SurE-like phosphatase/nucleotidase" evidence="8">
    <location>
        <begin position="3"/>
        <end position="191"/>
    </location>
</feature>
<gene>
    <name evidence="7" type="primary">surE</name>
    <name evidence="9" type="ORF">ADK75_07140</name>
</gene>
<organism evidence="9 10">
    <name type="scientific">Streptomyces virginiae</name>
    <name type="common">Streptomyces cinnamonensis</name>
    <dbReference type="NCBI Taxonomy" id="1961"/>
    <lineage>
        <taxon>Bacteria</taxon>
        <taxon>Bacillati</taxon>
        <taxon>Actinomycetota</taxon>
        <taxon>Actinomycetes</taxon>
        <taxon>Kitasatosporales</taxon>
        <taxon>Streptomycetaceae</taxon>
        <taxon>Streptomyces</taxon>
    </lineage>
</organism>
<name>A0A0L8N1S1_STRVG</name>
<dbReference type="Gene3D" id="3.40.1210.10">
    <property type="entry name" value="Survival protein SurE-like phosphatase/nucleotidase"/>
    <property type="match status" value="1"/>
</dbReference>
<keyword evidence="3 7" id="KW-0963">Cytoplasm</keyword>
<dbReference type="PANTHER" id="PTHR30457:SF12">
    <property type="entry name" value="5'_3'-NUCLEOTIDASE SURE"/>
    <property type="match status" value="1"/>
</dbReference>
<feature type="binding site" evidence="7">
    <location>
        <position position="94"/>
    </location>
    <ligand>
        <name>a divalent metal cation</name>
        <dbReference type="ChEBI" id="CHEBI:60240"/>
    </ligand>
</feature>
<comment type="function">
    <text evidence="7">Nucleotidase that shows phosphatase activity on nucleoside 5'-monophosphates.</text>
</comment>
<evidence type="ECO:0000256" key="3">
    <source>
        <dbReference type="ARBA" id="ARBA00022490"/>
    </source>
</evidence>
<proteinExistence type="inferred from homology"/>